<reference evidence="2" key="1">
    <citation type="submission" date="2013-12" db="EMBL/GenBank/DDBJ databases">
        <authorList>
            <person name="Linke B."/>
        </authorList>
    </citation>
    <scope>NUCLEOTIDE SEQUENCE [LARGE SCALE GENOMIC DNA]</scope>
    <source>
        <strain evidence="2">CRIB-18</strain>
    </source>
</reference>
<evidence type="ECO:0000313" key="2">
    <source>
        <dbReference type="EMBL" id="CDR33085.1"/>
    </source>
</evidence>
<dbReference type="STRING" id="1437425.CSEC_0246"/>
<accession>A0A090CZX6</accession>
<gene>
    <name evidence="2" type="ORF">CSEC_0246</name>
</gene>
<dbReference type="EMBL" id="CCEJ010000001">
    <property type="protein sequence ID" value="CDR33085.1"/>
    <property type="molecule type" value="Genomic_DNA"/>
</dbReference>
<protein>
    <submittedName>
        <fullName evidence="2">Membrane protein</fullName>
    </submittedName>
</protein>
<sequence>MHFGEIIERALTDSNWDSSRYENDEKEKWLQRLSIAKIVSVVSLIFLTVATVMAFTSGIFLGTLALLATVAARDIYIMIDNSEKIIENRVRNFLHSTLLTTKQQASAITADTWIIKPICMLAIR</sequence>
<keyword evidence="3" id="KW-1185">Reference proteome</keyword>
<evidence type="ECO:0000256" key="1">
    <source>
        <dbReference type="SAM" id="Phobius"/>
    </source>
</evidence>
<reference evidence="2" key="2">
    <citation type="submission" date="2014-09" db="EMBL/GenBank/DDBJ databases">
        <title>Criblamydia sequanensis harbors a mega-plasmid encoding arsenite resistance.</title>
        <authorList>
            <person name="Bertelli C."/>
            <person name="Goesmann A."/>
            <person name="Greub G."/>
        </authorList>
    </citation>
    <scope>NUCLEOTIDE SEQUENCE [LARGE SCALE GENOMIC DNA]</scope>
    <source>
        <strain evidence="2">CRIB-18</strain>
    </source>
</reference>
<comment type="caution">
    <text evidence="2">The sequence shown here is derived from an EMBL/GenBank/DDBJ whole genome shotgun (WGS) entry which is preliminary data.</text>
</comment>
<dbReference type="RefSeq" id="WP_041016578.1">
    <property type="nucleotide sequence ID" value="NZ_CCEJ010000001.1"/>
</dbReference>
<keyword evidence="1" id="KW-0472">Membrane</keyword>
<evidence type="ECO:0000313" key="3">
    <source>
        <dbReference type="Proteomes" id="UP000031552"/>
    </source>
</evidence>
<organism evidence="2 3">
    <name type="scientific">Candidatus Criblamydia sequanensis CRIB-18</name>
    <dbReference type="NCBI Taxonomy" id="1437425"/>
    <lineage>
        <taxon>Bacteria</taxon>
        <taxon>Pseudomonadati</taxon>
        <taxon>Chlamydiota</taxon>
        <taxon>Chlamydiia</taxon>
        <taxon>Parachlamydiales</taxon>
        <taxon>Candidatus Criblamydiaceae</taxon>
        <taxon>Candidatus Criblamydia</taxon>
    </lineage>
</organism>
<dbReference type="Proteomes" id="UP000031552">
    <property type="component" value="Unassembled WGS sequence"/>
</dbReference>
<keyword evidence="1" id="KW-0812">Transmembrane</keyword>
<keyword evidence="1" id="KW-1133">Transmembrane helix</keyword>
<feature type="transmembrane region" description="Helical" evidence="1">
    <location>
        <begin position="35"/>
        <end position="53"/>
    </location>
</feature>
<dbReference type="AlphaFoldDB" id="A0A090CZX6"/>
<name>A0A090CZX6_9BACT</name>
<proteinExistence type="predicted"/>